<evidence type="ECO:0000313" key="5">
    <source>
        <dbReference type="EMBL" id="KEI67192.1"/>
    </source>
</evidence>
<dbReference type="eggNOG" id="COG0457">
    <property type="taxonomic scope" value="Bacteria"/>
</dbReference>
<dbReference type="PATRIC" id="fig|388467.6.peg.2200"/>
<feature type="repeat" description="TPR" evidence="3">
    <location>
        <begin position="90"/>
        <end position="123"/>
    </location>
</feature>
<keyword evidence="2 3" id="KW-0802">TPR repeat</keyword>
<keyword evidence="1" id="KW-0677">Repeat</keyword>
<dbReference type="HOGENOM" id="CLU_1164174_0_0_3"/>
<dbReference type="Proteomes" id="UP000027395">
    <property type="component" value="Chromosome"/>
</dbReference>
<dbReference type="STRING" id="388467.A19Y_2257"/>
<gene>
    <name evidence="5" type="ORF">A19Y_2257</name>
</gene>
<reference evidence="5 6" key="1">
    <citation type="journal article" date="2014" name="Appl. Environ. Microbiol.">
        <title>Elucidation of insertion elements encoded on plasmids and in vitro construction of shuttle vectors from the toxic cyanobacterium Planktothrix.</title>
        <authorList>
            <person name="Christiansen G."/>
            <person name="Goesmann A."/>
            <person name="Kurmayer R."/>
        </authorList>
    </citation>
    <scope>NUCLEOTIDE SEQUENCE [LARGE SCALE GENOMIC DNA]</scope>
    <source>
        <strain evidence="5 6">NIVA-CYA 126/8</strain>
    </source>
</reference>
<dbReference type="EC" id="2.4.1.-" evidence="5"/>
<evidence type="ECO:0000256" key="2">
    <source>
        <dbReference type="ARBA" id="ARBA00022803"/>
    </source>
</evidence>
<sequence>MKNKPLNLTLITTIILGIIIVLSSKVQAQNDLPSPSELRGKPSEAEQEKLDKKESRQAIFRQAIQLYQTGNYAASEAIFRQLVENQPKEAKYHFYLGNSLFYQRKIEEATQVYQEAISLNPQYGLAYNALGFLHASQGQWDEAIAQYQKALEINPDYAEALKNLGESLWKKGNTAEANNAWKKALELYTQQGNNKAVLQLQQMLNKTTQ</sequence>
<dbReference type="Pfam" id="PF13414">
    <property type="entry name" value="TPR_11"/>
    <property type="match status" value="1"/>
</dbReference>
<dbReference type="GO" id="GO:0016757">
    <property type="term" value="F:glycosyltransferase activity"/>
    <property type="evidence" value="ECO:0007669"/>
    <property type="project" value="UniProtKB-KW"/>
</dbReference>
<dbReference type="Gene3D" id="1.25.40.10">
    <property type="entry name" value="Tetratricopeptide repeat domain"/>
    <property type="match status" value="2"/>
</dbReference>
<dbReference type="RefSeq" id="WP_042154212.1">
    <property type="nucleotide sequence ID" value="NZ_CM002803.1"/>
</dbReference>
<dbReference type="PROSITE" id="PS50293">
    <property type="entry name" value="TPR_REGION"/>
    <property type="match status" value="1"/>
</dbReference>
<evidence type="ECO:0000256" key="4">
    <source>
        <dbReference type="SAM" id="MobiDB-lite"/>
    </source>
</evidence>
<organism evidence="5 6">
    <name type="scientific">Planktothrix agardhii (strain NIVA-CYA 126/8)</name>
    <dbReference type="NCBI Taxonomy" id="388467"/>
    <lineage>
        <taxon>Bacteria</taxon>
        <taxon>Bacillati</taxon>
        <taxon>Cyanobacteriota</taxon>
        <taxon>Cyanophyceae</taxon>
        <taxon>Oscillatoriophycideae</taxon>
        <taxon>Oscillatoriales</taxon>
        <taxon>Microcoleaceae</taxon>
        <taxon>Planktothrix</taxon>
    </lineage>
</organism>
<dbReference type="AlphaFoldDB" id="A0A073CGZ6"/>
<feature type="region of interest" description="Disordered" evidence="4">
    <location>
        <begin position="31"/>
        <end position="52"/>
    </location>
</feature>
<dbReference type="SUPFAM" id="SSF48452">
    <property type="entry name" value="TPR-like"/>
    <property type="match status" value="1"/>
</dbReference>
<dbReference type="EMBL" id="CM002803">
    <property type="protein sequence ID" value="KEI67192.1"/>
    <property type="molecule type" value="Genomic_DNA"/>
</dbReference>
<protein>
    <submittedName>
        <fullName evidence="5">UDP-N-acetylglucosamine--peptide</fullName>
        <ecNumber evidence="5">2.4.1.-</ecNumber>
    </submittedName>
</protein>
<dbReference type="InterPro" id="IPR051685">
    <property type="entry name" value="Ycf3/AcsC/BcsC/TPR_MFPF"/>
</dbReference>
<dbReference type="PROSITE" id="PS50005">
    <property type="entry name" value="TPR"/>
    <property type="match status" value="3"/>
</dbReference>
<dbReference type="InterPro" id="IPR011990">
    <property type="entry name" value="TPR-like_helical_dom_sf"/>
</dbReference>
<dbReference type="InterPro" id="IPR019734">
    <property type="entry name" value="TPR_rpt"/>
</dbReference>
<dbReference type="SMART" id="SM00028">
    <property type="entry name" value="TPR"/>
    <property type="match status" value="4"/>
</dbReference>
<dbReference type="PANTHER" id="PTHR44943">
    <property type="entry name" value="CELLULOSE SYNTHASE OPERON PROTEIN C"/>
    <property type="match status" value="1"/>
</dbReference>
<dbReference type="Pfam" id="PF13432">
    <property type="entry name" value="TPR_16"/>
    <property type="match status" value="1"/>
</dbReference>
<evidence type="ECO:0000256" key="1">
    <source>
        <dbReference type="ARBA" id="ARBA00022737"/>
    </source>
</evidence>
<feature type="repeat" description="TPR" evidence="3">
    <location>
        <begin position="124"/>
        <end position="157"/>
    </location>
</feature>
<dbReference type="PANTHER" id="PTHR44943:SF8">
    <property type="entry name" value="TPR REPEAT-CONTAINING PROTEIN MJ0263"/>
    <property type="match status" value="1"/>
</dbReference>
<feature type="repeat" description="TPR" evidence="3">
    <location>
        <begin position="158"/>
        <end position="191"/>
    </location>
</feature>
<feature type="compositionally biased region" description="Basic and acidic residues" evidence="4">
    <location>
        <begin position="38"/>
        <end position="52"/>
    </location>
</feature>
<keyword evidence="6" id="KW-1185">Reference proteome</keyword>
<evidence type="ECO:0000256" key="3">
    <source>
        <dbReference type="PROSITE-ProRule" id="PRU00339"/>
    </source>
</evidence>
<name>A0A073CGZ6_PLAA1</name>
<accession>A0A073CGZ6</accession>
<evidence type="ECO:0000313" key="6">
    <source>
        <dbReference type="Proteomes" id="UP000027395"/>
    </source>
</evidence>
<keyword evidence="5" id="KW-0328">Glycosyltransferase</keyword>
<keyword evidence="5" id="KW-0808">Transferase</keyword>
<proteinExistence type="predicted"/>